<proteinExistence type="predicted"/>
<gene>
    <name evidence="3" type="ORF">H1R16_04920</name>
    <name evidence="2" type="ORF">H2507_10510</name>
</gene>
<sequence length="271" mass="32347">MRRNIILLFTALLAFNLSFAQNKFESVMNSKKLGVSYKNVKSKDKEDFYQQYFWLTKVDELQAYPHLKEIKPRVLYSFVKEIMPQIPTKTLTKENKKFRDDAELSLDQYFKNKDWTNPVMALNLLTYVDPQNEKYFSVVKPESVVTMLPKKLYSFTSENQKTQEQKIYYMWIDEDEYKIVDIVPDPKKNEVFYSELKTILPNYSFPNFVPESARMGDKKVKSDADYYYITAFQVGNDNIVYKTLSFEDYIFVRYKKDGGPWTDVEHRDKKY</sequence>
<accession>A0A7D7RLU8</accession>
<dbReference type="EMBL" id="CP059472">
    <property type="protein sequence ID" value="QMS99352.1"/>
    <property type="molecule type" value="Genomic_DNA"/>
</dbReference>
<reference evidence="5" key="2">
    <citation type="submission" date="2020-07" db="EMBL/GenBank/DDBJ databases">
        <title>Flavobacterium sp. xlx-214.</title>
        <authorList>
            <person name="Yang C."/>
        </authorList>
    </citation>
    <scope>NUCLEOTIDE SEQUENCE [LARGE SCALE GENOMIC DNA]</scope>
    <source>
        <strain evidence="5">CX-624</strain>
    </source>
</reference>
<name>A0A7D7RLU8_9FLAO</name>
<evidence type="ECO:0000256" key="1">
    <source>
        <dbReference type="SAM" id="SignalP"/>
    </source>
</evidence>
<dbReference type="KEGG" id="cbau:H1R16_04920"/>
<dbReference type="AlphaFoldDB" id="A0A7D7RLU8"/>
<dbReference type="Proteomes" id="UP000515349">
    <property type="component" value="Chromosome"/>
</dbReference>
<feature type="chain" id="PRO_5044656406" evidence="1">
    <location>
        <begin position="21"/>
        <end position="271"/>
    </location>
</feature>
<reference evidence="2" key="3">
    <citation type="submission" date="2020-07" db="EMBL/GenBank/DDBJ databases">
        <authorList>
            <person name="Yang C."/>
        </authorList>
    </citation>
    <scope>NUCLEOTIDE SEQUENCE</scope>
    <source>
        <strain evidence="2">Cx-624</strain>
    </source>
</reference>
<dbReference type="Proteomes" id="UP000539710">
    <property type="component" value="Unassembled WGS sequence"/>
</dbReference>
<keyword evidence="1" id="KW-0732">Signal</keyword>
<feature type="signal peptide" evidence="1">
    <location>
        <begin position="1"/>
        <end position="20"/>
    </location>
</feature>
<protein>
    <submittedName>
        <fullName evidence="3">Uncharacterized protein</fullName>
    </submittedName>
</protein>
<keyword evidence="5" id="KW-1185">Reference proteome</keyword>
<evidence type="ECO:0000313" key="2">
    <source>
        <dbReference type="EMBL" id="MBA5247601.1"/>
    </source>
</evidence>
<evidence type="ECO:0000313" key="4">
    <source>
        <dbReference type="Proteomes" id="UP000515349"/>
    </source>
</evidence>
<evidence type="ECO:0000313" key="3">
    <source>
        <dbReference type="EMBL" id="QMS99352.1"/>
    </source>
</evidence>
<organism evidence="3 4">
    <name type="scientific">Marnyiella aurantia</name>
    <dbReference type="NCBI Taxonomy" id="2758037"/>
    <lineage>
        <taxon>Bacteria</taxon>
        <taxon>Pseudomonadati</taxon>
        <taxon>Bacteroidota</taxon>
        <taxon>Flavobacteriia</taxon>
        <taxon>Flavobacteriales</taxon>
        <taxon>Weeksellaceae</taxon>
        <taxon>Marnyiella</taxon>
    </lineage>
</organism>
<reference evidence="3 4" key="1">
    <citation type="submission" date="2020-07" db="EMBL/GenBank/DDBJ databases">
        <title>Chryseobacterium sp.cx-624.</title>
        <authorList>
            <person name="Yang C."/>
        </authorList>
    </citation>
    <scope>NUCLEOTIDE SEQUENCE [LARGE SCALE GENOMIC DNA]</scope>
    <source>
        <strain evidence="4">cx-624</strain>
        <strain evidence="3">Cx-624</strain>
    </source>
</reference>
<dbReference type="EMBL" id="JACEUX010000003">
    <property type="protein sequence ID" value="MBA5247601.1"/>
    <property type="molecule type" value="Genomic_DNA"/>
</dbReference>
<evidence type="ECO:0000313" key="5">
    <source>
        <dbReference type="Proteomes" id="UP000539710"/>
    </source>
</evidence>